<dbReference type="Pfam" id="PF00135">
    <property type="entry name" value="COesterase"/>
    <property type="match status" value="1"/>
</dbReference>
<dbReference type="STRING" id="92835.RS81_03277"/>
<comment type="similarity">
    <text evidence="1 4">Belongs to the type-B carboxylesterase/lipase family.</text>
</comment>
<dbReference type="EMBL" id="JYIZ01000057">
    <property type="protein sequence ID" value="KJL37520.1"/>
    <property type="molecule type" value="Genomic_DNA"/>
</dbReference>
<keyword evidence="7" id="KW-1185">Reference proteome</keyword>
<reference evidence="6 7" key="1">
    <citation type="submission" date="2015-02" db="EMBL/GenBank/DDBJ databases">
        <title>Draft genome sequences of ten Microbacterium spp. with emphasis on heavy metal contaminated environments.</title>
        <authorList>
            <person name="Corretto E."/>
        </authorList>
    </citation>
    <scope>NUCLEOTIDE SEQUENCE [LARGE SCALE GENOMIC DNA]</scope>
    <source>
        <strain evidence="6 7">DSM 12510</strain>
    </source>
</reference>
<dbReference type="PATRIC" id="fig|92835.4.peg.3308"/>
<feature type="active site" description="Acyl-ester intermediate" evidence="3">
    <location>
        <position position="206"/>
    </location>
</feature>
<feature type="active site" description="Charge relay system" evidence="3">
    <location>
        <position position="333"/>
    </location>
</feature>
<dbReference type="PROSITE" id="PS00122">
    <property type="entry name" value="CARBOXYLESTERASE_B_1"/>
    <property type="match status" value="1"/>
</dbReference>
<dbReference type="OrthoDB" id="3199405at2"/>
<dbReference type="ESTHER" id="9mico-a0a0m2h0i2">
    <property type="family name" value="Carb_B_Bacteria"/>
</dbReference>
<dbReference type="GO" id="GO:0004104">
    <property type="term" value="F:cholinesterase activity"/>
    <property type="evidence" value="ECO:0007669"/>
    <property type="project" value="InterPro"/>
</dbReference>
<feature type="domain" description="Carboxylesterase type B" evidence="5">
    <location>
        <begin position="7"/>
        <end position="475"/>
    </location>
</feature>
<sequence>MPFIHTTVEQGELRGISTAGVVSFLGVPYGASTGGANRFRAPQPTPHWEGVRDAREFGPSAPQHDLRVAPAGALGDVLSMLMPRGGSPVEAAPTDEDCLRVNIWAPEGCEGAQLPVLVWLHGGGFAAGSGNEMSFNGDVLAKAGELVVVSVTHRLGLLGFLDLRELGEPESANAGMLDIVAALEWIRRNIHAFGGDPRRVTICGQSGGSGKVATLNAMPSARALFARSIMMSGPFGRPLPAEDAAAMRAQVLDAVGNPSVADLREAPLPRLLEVQAALRSASFLPKRNEKGLAMTPGFGPSIDAVQLPEDAFGQEPTDGVRGKELLIGWTTHEATFLLAAEADFSTTMTAQDAAQRVDALKDLDGVGYAELVERHPGEAPHLLLGRRLSWLAFEGPSRVIADQASEKAAGVWAYEFRQPTEVLDGLLGATHSLELAYVFGTVDRIPLTGRSLDRMAVSREMMTAWARFAHGGDPGWERWGEARHVHGFGASDAALPGWVDLRAPLALGAAE</sequence>
<evidence type="ECO:0000256" key="4">
    <source>
        <dbReference type="RuleBase" id="RU361235"/>
    </source>
</evidence>
<dbReference type="EC" id="3.1.1.-" evidence="4"/>
<dbReference type="InterPro" id="IPR002018">
    <property type="entry name" value="CarbesteraseB"/>
</dbReference>
<dbReference type="AlphaFoldDB" id="A0A0M2H0I2"/>
<dbReference type="InterPro" id="IPR019826">
    <property type="entry name" value="Carboxylesterase_B_AS"/>
</dbReference>
<dbReference type="PANTHER" id="PTHR11559">
    <property type="entry name" value="CARBOXYLESTERASE"/>
    <property type="match status" value="1"/>
</dbReference>
<gene>
    <name evidence="6" type="ORF">RS81_03277</name>
</gene>
<dbReference type="InterPro" id="IPR029058">
    <property type="entry name" value="AB_hydrolase_fold"/>
</dbReference>
<dbReference type="Gene3D" id="3.40.50.1820">
    <property type="entry name" value="alpha/beta hydrolase"/>
    <property type="match status" value="1"/>
</dbReference>
<dbReference type="PRINTS" id="PR00878">
    <property type="entry name" value="CHOLNESTRASE"/>
</dbReference>
<proteinExistence type="inferred from homology"/>
<feature type="active site" description="Charge relay system" evidence="3">
    <location>
        <position position="431"/>
    </location>
</feature>
<name>A0A0M2H0I2_9MICO</name>
<evidence type="ECO:0000313" key="6">
    <source>
        <dbReference type="EMBL" id="KJL37520.1"/>
    </source>
</evidence>
<accession>A0A0M2H0I2</accession>
<dbReference type="RefSeq" id="WP_045277167.1">
    <property type="nucleotide sequence ID" value="NZ_BAAAUP010000002.1"/>
</dbReference>
<protein>
    <recommendedName>
        <fullName evidence="4">Carboxylic ester hydrolase</fullName>
        <ecNumber evidence="4">3.1.1.-</ecNumber>
    </recommendedName>
</protein>
<evidence type="ECO:0000259" key="5">
    <source>
        <dbReference type="Pfam" id="PF00135"/>
    </source>
</evidence>
<dbReference type="Proteomes" id="UP000033956">
    <property type="component" value="Unassembled WGS sequence"/>
</dbReference>
<evidence type="ECO:0000256" key="2">
    <source>
        <dbReference type="ARBA" id="ARBA00022801"/>
    </source>
</evidence>
<evidence type="ECO:0000256" key="1">
    <source>
        <dbReference type="ARBA" id="ARBA00005964"/>
    </source>
</evidence>
<dbReference type="InterPro" id="IPR000997">
    <property type="entry name" value="Cholinesterase"/>
</dbReference>
<keyword evidence="2 4" id="KW-0378">Hydrolase</keyword>
<comment type="caution">
    <text evidence="6">The sequence shown here is derived from an EMBL/GenBank/DDBJ whole genome shotgun (WGS) entry which is preliminary data.</text>
</comment>
<dbReference type="InterPro" id="IPR050309">
    <property type="entry name" value="Type-B_Carboxylest/Lipase"/>
</dbReference>
<evidence type="ECO:0000256" key="3">
    <source>
        <dbReference type="PIRSR" id="PIRSR600997-1"/>
    </source>
</evidence>
<dbReference type="SUPFAM" id="SSF53474">
    <property type="entry name" value="alpha/beta-Hydrolases"/>
    <property type="match status" value="1"/>
</dbReference>
<evidence type="ECO:0000313" key="7">
    <source>
        <dbReference type="Proteomes" id="UP000033956"/>
    </source>
</evidence>
<organism evidence="6 7">
    <name type="scientific">Microbacterium terrae</name>
    <dbReference type="NCBI Taxonomy" id="69369"/>
    <lineage>
        <taxon>Bacteria</taxon>
        <taxon>Bacillati</taxon>
        <taxon>Actinomycetota</taxon>
        <taxon>Actinomycetes</taxon>
        <taxon>Micrococcales</taxon>
        <taxon>Microbacteriaceae</taxon>
        <taxon>Microbacterium</taxon>
    </lineage>
</organism>